<organism evidence="1 2">
    <name type="scientific">Thiorhodococcus drewsii AZ1</name>
    <dbReference type="NCBI Taxonomy" id="765913"/>
    <lineage>
        <taxon>Bacteria</taxon>
        <taxon>Pseudomonadati</taxon>
        <taxon>Pseudomonadota</taxon>
        <taxon>Gammaproteobacteria</taxon>
        <taxon>Chromatiales</taxon>
        <taxon>Chromatiaceae</taxon>
        <taxon>Thiorhodococcus</taxon>
    </lineage>
</organism>
<dbReference type="STRING" id="765913.ThidrDRAFT_4613"/>
<sequence length="41" mass="4738">MKSHLQREIAKHSRTFLVEIRDADHQDAEPILSLQTALNPQ</sequence>
<dbReference type="EMBL" id="AFWT01000086">
    <property type="protein sequence ID" value="EGV27577.1"/>
    <property type="molecule type" value="Genomic_DNA"/>
</dbReference>
<evidence type="ECO:0000313" key="2">
    <source>
        <dbReference type="Proteomes" id="UP000004200"/>
    </source>
</evidence>
<proteinExistence type="predicted"/>
<accession>G2E8J9</accession>
<protein>
    <submittedName>
        <fullName evidence="1">Uncharacterized protein</fullName>
    </submittedName>
</protein>
<dbReference type="RefSeq" id="WP_007043324.1">
    <property type="nucleotide sequence ID" value="NZ_AFWT01000086.1"/>
</dbReference>
<reference evidence="1 2" key="1">
    <citation type="submission" date="2011-06" db="EMBL/GenBank/DDBJ databases">
        <title>The draft genome of Thiorhodococcus drewsii AZ1.</title>
        <authorList>
            <consortium name="US DOE Joint Genome Institute (JGI-PGF)"/>
            <person name="Lucas S."/>
            <person name="Han J."/>
            <person name="Lapidus A."/>
            <person name="Cheng J.-F."/>
            <person name="Goodwin L."/>
            <person name="Pitluck S."/>
            <person name="Peters L."/>
            <person name="Land M.L."/>
            <person name="Hauser L."/>
            <person name="Vogl K."/>
            <person name="Liu Z."/>
            <person name="Imhoff J."/>
            <person name="Thiel V."/>
            <person name="Frigaard N.-U."/>
            <person name="Bryant D.A."/>
            <person name="Woyke T.J."/>
        </authorList>
    </citation>
    <scope>NUCLEOTIDE SEQUENCE [LARGE SCALE GENOMIC DNA]</scope>
    <source>
        <strain evidence="1 2">AZ1</strain>
    </source>
</reference>
<keyword evidence="2" id="KW-1185">Reference proteome</keyword>
<evidence type="ECO:0000313" key="1">
    <source>
        <dbReference type="EMBL" id="EGV27577.1"/>
    </source>
</evidence>
<name>G2E8J9_9GAMM</name>
<gene>
    <name evidence="1" type="ORF">ThidrDRAFT_4613</name>
</gene>
<dbReference type="Proteomes" id="UP000004200">
    <property type="component" value="Unassembled WGS sequence"/>
</dbReference>
<comment type="caution">
    <text evidence="1">The sequence shown here is derived from an EMBL/GenBank/DDBJ whole genome shotgun (WGS) entry which is preliminary data.</text>
</comment>
<dbReference type="AlphaFoldDB" id="G2E8J9"/>